<feature type="domain" description="TonB-dependent receptor plug" evidence="14">
    <location>
        <begin position="45"/>
        <end position="154"/>
    </location>
</feature>
<keyword evidence="6 11" id="KW-0798">TonB box</keyword>
<dbReference type="SUPFAM" id="SSF56935">
    <property type="entry name" value="Porins"/>
    <property type="match status" value="1"/>
</dbReference>
<evidence type="ECO:0000313" key="15">
    <source>
        <dbReference type="EMBL" id="CCK74383.1"/>
    </source>
</evidence>
<dbReference type="STRING" id="698738.OLEAN_C02070"/>
<evidence type="ECO:0000256" key="4">
    <source>
        <dbReference type="ARBA" id="ARBA00022692"/>
    </source>
</evidence>
<comment type="subcellular location">
    <subcellularLocation>
        <location evidence="1 9">Cell outer membrane</location>
        <topology evidence="1 9">Multi-pass membrane protein</topology>
    </subcellularLocation>
</comment>
<dbReference type="OrthoDB" id="9760494at2"/>
<dbReference type="GO" id="GO:0009279">
    <property type="term" value="C:cell outer membrane"/>
    <property type="evidence" value="ECO:0007669"/>
    <property type="project" value="UniProtKB-SubCell"/>
</dbReference>
<keyword evidence="15" id="KW-0675">Receptor</keyword>
<dbReference type="PANTHER" id="PTHR30442:SF0">
    <property type="entry name" value="FE(3+) DICITRATE TRANSPORT PROTEIN FECA"/>
    <property type="match status" value="1"/>
</dbReference>
<sequence length="742" mass="82009">MNHLPAISALSFVMAIMGQSTVSFAEEDTLELNNVYITGGKDEVLQQPGSATLIDDVALEAFEYTDIHRVLNAVPGVNLQEEDGYGLRPNIGLRGTSPERSKKITVMEDGILSGPAPYSAPAAYYFPNISRMSAVEVFKGPSAIQYGPASVGGAINLVSREIPYDSQGELDVQYGSDNFQRYNVYQGQQIEEFGYLVEALRVSADGFKELDGSNDSTGFVRNDFNLKTSWQSRGELNQLFVIKLGYADEESNETYLGLTRDDFEKDPYRRYSSSQLDNMEWDHQQYQFTHVLELQNSTLTTDVYRNEFDRDWFRLSGFNNSDGNFTLVNILANHKEPAYQSYYDVLTGAASSGTSQQLRIGNNGRQFFSQGIQTRLNQDLTLFGFDHALEVGVRIHQDQVKRHHTEQNYNTLAGGQLQAVSGSFKTTARNTNDALALAVYIQDEIHIDDTVLSLGLRHESIEASKTMYGNITGIKESKNTLRQSVFLPGIGVYSQLTEELGILAGIYKGFTAATASAAGETKPEESTNFELGSRFSGSLAFGGRAEIIAFLNDYSEFSGTCSFSQGACDSSQTGEQANAGSAHVYGLEASWNKELFVAGFTLPALISYTYSYGEFGERFVDSTGAFGEKDQVIESGYRIGYLPEHRLNAQLGFGKDNWRVNASVLYQSDMRNIPGDGNIPLAELIEAHTVLDVSASYDVLMNLQLYSTIDNLLDEQYVAGVKPYGFRPGKPRSVNIGAKYQF</sequence>
<feature type="signal peptide" evidence="12">
    <location>
        <begin position="1"/>
        <end position="25"/>
    </location>
</feature>
<feature type="domain" description="TonB-dependent receptor-like beta-barrel" evidence="13">
    <location>
        <begin position="268"/>
        <end position="712"/>
    </location>
</feature>
<dbReference type="Gene3D" id="2.170.130.10">
    <property type="entry name" value="TonB-dependent receptor, plug domain"/>
    <property type="match status" value="1"/>
</dbReference>
<proteinExistence type="inferred from homology"/>
<dbReference type="Proteomes" id="UP000032749">
    <property type="component" value="Chromosome"/>
</dbReference>
<dbReference type="PANTHER" id="PTHR30442">
    <property type="entry name" value="IRON III DICITRATE TRANSPORT PROTEIN FECA"/>
    <property type="match status" value="1"/>
</dbReference>
<evidence type="ECO:0000256" key="6">
    <source>
        <dbReference type="ARBA" id="ARBA00023077"/>
    </source>
</evidence>
<evidence type="ECO:0000256" key="2">
    <source>
        <dbReference type="ARBA" id="ARBA00022448"/>
    </source>
</evidence>
<dbReference type="GO" id="GO:0033214">
    <property type="term" value="P:siderophore-iron import into cell"/>
    <property type="evidence" value="ECO:0007669"/>
    <property type="project" value="TreeGrafter"/>
</dbReference>
<keyword evidence="7 9" id="KW-0472">Membrane</keyword>
<dbReference type="Pfam" id="PF07715">
    <property type="entry name" value="Plug"/>
    <property type="match status" value="1"/>
</dbReference>
<keyword evidence="5 12" id="KW-0732">Signal</keyword>
<keyword evidence="4 9" id="KW-0812">Transmembrane</keyword>
<dbReference type="InterPro" id="IPR039426">
    <property type="entry name" value="TonB-dep_rcpt-like"/>
</dbReference>
<reference evidence="15 16" key="1">
    <citation type="journal article" date="2013" name="Nat. Commun.">
        <title>Genome sequence and functional genomic analysis of the oil-degrading bacterium Oleispira antarctica.</title>
        <authorList>
            <person name="Kube M."/>
            <person name="Chernikova T.N."/>
            <person name="Al-Ramahi Y."/>
            <person name="Beloqui A."/>
            <person name="Lopez-Cortez N."/>
            <person name="Guazzaroni M.E."/>
            <person name="Heipieper H.J."/>
            <person name="Klages S."/>
            <person name="Kotsyurbenko O.R."/>
            <person name="Langer I."/>
            <person name="Nechitaylo T.Y."/>
            <person name="Lunsdorf H."/>
            <person name="Fernandez M."/>
            <person name="Juarez S."/>
            <person name="Ciordia S."/>
            <person name="Singer A."/>
            <person name="Kagan O."/>
            <person name="Egorova O."/>
            <person name="Petit P.A."/>
            <person name="Stogios P."/>
            <person name="Kim Y."/>
            <person name="Tchigvintsev A."/>
            <person name="Flick R."/>
            <person name="Denaro R."/>
            <person name="Genovese M."/>
            <person name="Albar J.P."/>
            <person name="Reva O.N."/>
            <person name="Martinez-Gomariz M."/>
            <person name="Tran H."/>
            <person name="Ferrer M."/>
            <person name="Savchenko A."/>
            <person name="Yakunin A.F."/>
            <person name="Yakimov M.M."/>
            <person name="Golyshina O.V."/>
            <person name="Reinhardt R."/>
            <person name="Golyshin P.N."/>
        </authorList>
    </citation>
    <scope>NUCLEOTIDE SEQUENCE [LARGE SCALE GENOMIC DNA]</scope>
</reference>
<keyword evidence="16" id="KW-1185">Reference proteome</keyword>
<evidence type="ECO:0000256" key="5">
    <source>
        <dbReference type="ARBA" id="ARBA00022729"/>
    </source>
</evidence>
<name>R4YMS6_OLEAN</name>
<dbReference type="InterPro" id="IPR036942">
    <property type="entry name" value="Beta-barrel_TonB_sf"/>
</dbReference>
<evidence type="ECO:0000256" key="7">
    <source>
        <dbReference type="ARBA" id="ARBA00023136"/>
    </source>
</evidence>
<comment type="similarity">
    <text evidence="9 11">Belongs to the TonB-dependent receptor family.</text>
</comment>
<dbReference type="PROSITE" id="PS52016">
    <property type="entry name" value="TONB_DEPENDENT_REC_3"/>
    <property type="match status" value="1"/>
</dbReference>
<feature type="chain" id="PRO_5004383780" evidence="12">
    <location>
        <begin position="26"/>
        <end position="742"/>
    </location>
</feature>
<dbReference type="InterPro" id="IPR000531">
    <property type="entry name" value="Beta-barrel_TonB"/>
</dbReference>
<dbReference type="InterPro" id="IPR010917">
    <property type="entry name" value="TonB_rcpt_CS"/>
</dbReference>
<dbReference type="HOGENOM" id="CLU_008287_17_0_6"/>
<evidence type="ECO:0000256" key="10">
    <source>
        <dbReference type="PROSITE-ProRule" id="PRU10144"/>
    </source>
</evidence>
<dbReference type="KEGG" id="oai:OLEAN_C02070"/>
<protein>
    <submittedName>
        <fullName evidence="15">TonB-dependent receptor</fullName>
    </submittedName>
</protein>
<gene>
    <name evidence="15" type="ORF">OLEAN_C02070</name>
</gene>
<dbReference type="InterPro" id="IPR037066">
    <property type="entry name" value="Plug_dom_sf"/>
</dbReference>
<evidence type="ECO:0000259" key="13">
    <source>
        <dbReference type="Pfam" id="PF00593"/>
    </source>
</evidence>
<evidence type="ECO:0000256" key="1">
    <source>
        <dbReference type="ARBA" id="ARBA00004571"/>
    </source>
</evidence>
<dbReference type="Pfam" id="PF00593">
    <property type="entry name" value="TonB_dep_Rec_b-barrel"/>
    <property type="match status" value="1"/>
</dbReference>
<keyword evidence="8 9" id="KW-0998">Cell outer membrane</keyword>
<dbReference type="EMBL" id="FO203512">
    <property type="protein sequence ID" value="CCK74383.1"/>
    <property type="molecule type" value="Genomic_DNA"/>
</dbReference>
<feature type="short sequence motif" description="TonB C-terminal box" evidence="10">
    <location>
        <begin position="725"/>
        <end position="742"/>
    </location>
</feature>
<dbReference type="AlphaFoldDB" id="R4YMS6"/>
<evidence type="ECO:0000313" key="16">
    <source>
        <dbReference type="Proteomes" id="UP000032749"/>
    </source>
</evidence>
<evidence type="ECO:0000259" key="14">
    <source>
        <dbReference type="Pfam" id="PF07715"/>
    </source>
</evidence>
<dbReference type="PATRIC" id="fig|698738.3.peg.216"/>
<evidence type="ECO:0000256" key="9">
    <source>
        <dbReference type="PROSITE-ProRule" id="PRU01360"/>
    </source>
</evidence>
<dbReference type="Gene3D" id="2.40.170.20">
    <property type="entry name" value="TonB-dependent receptor, beta-barrel domain"/>
    <property type="match status" value="1"/>
</dbReference>
<accession>R4YMS6</accession>
<organism evidence="15 16">
    <name type="scientific">Oleispira antarctica RB-8</name>
    <dbReference type="NCBI Taxonomy" id="698738"/>
    <lineage>
        <taxon>Bacteria</taxon>
        <taxon>Pseudomonadati</taxon>
        <taxon>Pseudomonadota</taxon>
        <taxon>Gammaproteobacteria</taxon>
        <taxon>Oceanospirillales</taxon>
        <taxon>Oceanospirillaceae</taxon>
        <taxon>Oleispira</taxon>
    </lineage>
</organism>
<keyword evidence="2 9" id="KW-0813">Transport</keyword>
<evidence type="ECO:0000256" key="3">
    <source>
        <dbReference type="ARBA" id="ARBA00022452"/>
    </source>
</evidence>
<dbReference type="InterPro" id="IPR012910">
    <property type="entry name" value="Plug_dom"/>
</dbReference>
<evidence type="ECO:0000256" key="11">
    <source>
        <dbReference type="RuleBase" id="RU003357"/>
    </source>
</evidence>
<dbReference type="PROSITE" id="PS01156">
    <property type="entry name" value="TONB_DEPENDENT_REC_2"/>
    <property type="match status" value="1"/>
</dbReference>
<keyword evidence="3 9" id="KW-1134">Transmembrane beta strand</keyword>
<evidence type="ECO:0000256" key="8">
    <source>
        <dbReference type="ARBA" id="ARBA00023237"/>
    </source>
</evidence>
<evidence type="ECO:0000256" key="12">
    <source>
        <dbReference type="SAM" id="SignalP"/>
    </source>
</evidence>